<accession>A0A4U8YKX0</accession>
<sequence>MNEASGGPAGGQTFEKFDKQLLKKDSVRAKSKANVTFPVKRRGKHIRNQLFSLPGSAWECPTAYLDTSRSASLKYDWAVFSVKVGTLSWS</sequence>
<evidence type="ECO:0000313" key="2">
    <source>
        <dbReference type="Proteomes" id="UP000507962"/>
    </source>
</evidence>
<protein>
    <submittedName>
        <fullName evidence="1">Uncharacterized protein</fullName>
    </submittedName>
</protein>
<dbReference type="AlphaFoldDB" id="A0A4U8YKX0"/>
<evidence type="ECO:0000313" key="1">
    <source>
        <dbReference type="EMBL" id="VFQ44555.1"/>
    </source>
</evidence>
<reference evidence="1 2" key="1">
    <citation type="submission" date="2019-03" db="EMBL/GenBank/DDBJ databases">
        <authorList>
            <person name="Nijsse B."/>
        </authorList>
    </citation>
    <scope>NUCLEOTIDE SEQUENCE [LARGE SCALE GENOMIC DNA]</scope>
    <source>
        <strain evidence="1">Desulfoluna butyratoxydans MSL71</strain>
    </source>
</reference>
<name>A0A4U8YKX0_9BACT</name>
<gene>
    <name evidence="1" type="ORF">MSL71_22040</name>
</gene>
<keyword evidence="2" id="KW-1185">Reference proteome</keyword>
<dbReference type="EMBL" id="CAADHO010000003">
    <property type="protein sequence ID" value="VFQ44555.1"/>
    <property type="molecule type" value="Genomic_DNA"/>
</dbReference>
<proteinExistence type="predicted"/>
<organism evidence="1 2">
    <name type="scientific">Desulfoluna butyratoxydans</name>
    <dbReference type="NCBI Taxonomy" id="231438"/>
    <lineage>
        <taxon>Bacteria</taxon>
        <taxon>Pseudomonadati</taxon>
        <taxon>Thermodesulfobacteriota</taxon>
        <taxon>Desulfobacteria</taxon>
        <taxon>Desulfobacterales</taxon>
        <taxon>Desulfolunaceae</taxon>
        <taxon>Desulfoluna</taxon>
    </lineage>
</organism>
<dbReference type="Proteomes" id="UP000507962">
    <property type="component" value="Unassembled WGS sequence"/>
</dbReference>